<feature type="region of interest" description="Disordered" evidence="1">
    <location>
        <begin position="59"/>
        <end position="82"/>
    </location>
</feature>
<dbReference type="RefSeq" id="WP_157695011.1">
    <property type="nucleotide sequence ID" value="NZ_LT629705.1"/>
</dbReference>
<dbReference type="Proteomes" id="UP000198827">
    <property type="component" value="Chromosome I"/>
</dbReference>
<feature type="region of interest" description="Disordered" evidence="1">
    <location>
        <begin position="1"/>
        <end position="29"/>
    </location>
</feature>
<organism evidence="2 3">
    <name type="scientific">Pseudomonas arsenicoxydans</name>
    <dbReference type="NCBI Taxonomy" id="702115"/>
    <lineage>
        <taxon>Bacteria</taxon>
        <taxon>Pseudomonadati</taxon>
        <taxon>Pseudomonadota</taxon>
        <taxon>Gammaproteobacteria</taxon>
        <taxon>Pseudomonadales</taxon>
        <taxon>Pseudomonadaceae</taxon>
        <taxon>Pseudomonas</taxon>
    </lineage>
</organism>
<sequence>MNPRLQLLQRRMERQNPEQPQAPEGHGLGAAIEKLIADEVERRVGEAVERSPKVDRLMQGLNKPKPVSDYRQLDPVPKPVAPAKNRDIKFFRDGAGQVQWAQIGDVKLQVQRDGAGVVIGMQEVTESPILPAPPIPYMDAARAYHDGESR</sequence>
<gene>
    <name evidence="2" type="ORF">SAMN04489798_2308</name>
</gene>
<dbReference type="EMBL" id="LT629705">
    <property type="protein sequence ID" value="SDO20179.1"/>
    <property type="molecule type" value="Genomic_DNA"/>
</dbReference>
<evidence type="ECO:0000313" key="3">
    <source>
        <dbReference type="Proteomes" id="UP000198827"/>
    </source>
</evidence>
<name>A0A1H0HLU2_9PSED</name>
<proteinExistence type="predicted"/>
<reference evidence="2 3" key="1">
    <citation type="submission" date="2016-10" db="EMBL/GenBank/DDBJ databases">
        <authorList>
            <person name="de Groot N.N."/>
        </authorList>
    </citation>
    <scope>NUCLEOTIDE SEQUENCE [LARGE SCALE GENOMIC DNA]</scope>
    <source>
        <strain evidence="2 3">CECT 7543</strain>
    </source>
</reference>
<protein>
    <submittedName>
        <fullName evidence="2">Uncharacterized protein</fullName>
    </submittedName>
</protein>
<evidence type="ECO:0000256" key="1">
    <source>
        <dbReference type="SAM" id="MobiDB-lite"/>
    </source>
</evidence>
<dbReference type="OrthoDB" id="7032277at2"/>
<evidence type="ECO:0000313" key="2">
    <source>
        <dbReference type="EMBL" id="SDO20179.1"/>
    </source>
</evidence>
<accession>A0A1H0HLU2</accession>
<dbReference type="AlphaFoldDB" id="A0A1H0HLU2"/>